<feature type="chain" id="PRO_5038761199" description="Bacterial repeat domain-containing protein" evidence="2">
    <location>
        <begin position="20"/>
        <end position="121"/>
    </location>
</feature>
<gene>
    <name evidence="4" type="ordered locus">Nther_1565</name>
</gene>
<dbReference type="InParanoid" id="B2A436"/>
<protein>
    <recommendedName>
        <fullName evidence="3">Bacterial repeat domain-containing protein</fullName>
    </recommendedName>
</protein>
<evidence type="ECO:0000313" key="4">
    <source>
        <dbReference type="EMBL" id="ACB85140.1"/>
    </source>
</evidence>
<dbReference type="PROSITE" id="PS51257">
    <property type="entry name" value="PROKAR_LIPOPROTEIN"/>
    <property type="match status" value="1"/>
</dbReference>
<keyword evidence="2" id="KW-0732">Signal</keyword>
<dbReference type="OrthoDB" id="3171482at2"/>
<organism evidence="4 5">
    <name type="scientific">Natranaerobius thermophilus (strain ATCC BAA-1301 / DSM 18059 / JW/NM-WN-LF)</name>
    <dbReference type="NCBI Taxonomy" id="457570"/>
    <lineage>
        <taxon>Bacteria</taxon>
        <taxon>Bacillati</taxon>
        <taxon>Bacillota</taxon>
        <taxon>Clostridia</taxon>
        <taxon>Natranaerobiales</taxon>
        <taxon>Natranaerobiaceae</taxon>
        <taxon>Natranaerobius</taxon>
    </lineage>
</organism>
<dbReference type="HOGENOM" id="CLU_2035529_0_0_9"/>
<evidence type="ECO:0000256" key="2">
    <source>
        <dbReference type="SAM" id="SignalP"/>
    </source>
</evidence>
<dbReference type="RefSeq" id="WP_012448010.1">
    <property type="nucleotide sequence ID" value="NC_010718.1"/>
</dbReference>
<sequence>MLRRKLVFLIIGMSLTVLMAFTTGCSPEEYEVEVRAEPEGTGRISGEGVYEEGEEVTVKAEPEEGYEFLGWAVDGDTVSEDKNYTFEINDDKQLEAVFEQKHAIETEGVELDKVSKLPQSH</sequence>
<dbReference type="AlphaFoldDB" id="B2A436"/>
<keyword evidence="5" id="KW-1185">Reference proteome</keyword>
<dbReference type="KEGG" id="nth:Nther_1565"/>
<evidence type="ECO:0000313" key="5">
    <source>
        <dbReference type="Proteomes" id="UP000001683"/>
    </source>
</evidence>
<reference evidence="4 5" key="2">
    <citation type="journal article" date="2011" name="J. Bacteriol.">
        <title>Complete genome sequence of the anaerobic, halophilic alkalithermophile Natranaerobius thermophilus JW/NM-WN-LF.</title>
        <authorList>
            <person name="Zhao B."/>
            <person name="Mesbah N.M."/>
            <person name="Dalin E."/>
            <person name="Goodwin L."/>
            <person name="Nolan M."/>
            <person name="Pitluck S."/>
            <person name="Chertkov O."/>
            <person name="Brettin T.S."/>
            <person name="Han J."/>
            <person name="Larimer F.W."/>
            <person name="Land M.L."/>
            <person name="Hauser L."/>
            <person name="Kyrpides N."/>
            <person name="Wiegel J."/>
        </authorList>
    </citation>
    <scope>NUCLEOTIDE SEQUENCE [LARGE SCALE GENOMIC DNA]</scope>
    <source>
        <strain evidence="5">ATCC BAA-1301 / DSM 18059 / JW/NM-WN-LF</strain>
    </source>
</reference>
<accession>B2A436</accession>
<dbReference type="InterPro" id="IPR044060">
    <property type="entry name" value="Bacterial_rp_domain"/>
</dbReference>
<feature type="region of interest" description="Disordered" evidence="1">
    <location>
        <begin position="33"/>
        <end position="53"/>
    </location>
</feature>
<dbReference type="EMBL" id="CP001034">
    <property type="protein sequence ID" value="ACB85140.1"/>
    <property type="molecule type" value="Genomic_DNA"/>
</dbReference>
<reference evidence="4 5" key="1">
    <citation type="submission" date="2008-04" db="EMBL/GenBank/DDBJ databases">
        <title>Complete sequence of chromosome of Natranaerobius thermophilus JW/NM-WN-LF.</title>
        <authorList>
            <consortium name="US DOE Joint Genome Institute"/>
            <person name="Copeland A."/>
            <person name="Lucas S."/>
            <person name="Lapidus A."/>
            <person name="Glavina del Rio T."/>
            <person name="Dalin E."/>
            <person name="Tice H."/>
            <person name="Bruce D."/>
            <person name="Goodwin L."/>
            <person name="Pitluck S."/>
            <person name="Chertkov O."/>
            <person name="Brettin T."/>
            <person name="Detter J.C."/>
            <person name="Han C."/>
            <person name="Kuske C.R."/>
            <person name="Schmutz J."/>
            <person name="Larimer F."/>
            <person name="Land M."/>
            <person name="Hauser L."/>
            <person name="Kyrpides N."/>
            <person name="Lykidis A."/>
            <person name="Mesbah N.M."/>
            <person name="Wiegel J."/>
        </authorList>
    </citation>
    <scope>NUCLEOTIDE SEQUENCE [LARGE SCALE GENOMIC DNA]</scope>
    <source>
        <strain evidence="5">ATCC BAA-1301 / DSM 18059 / JW/NM-WN-LF</strain>
    </source>
</reference>
<evidence type="ECO:0000256" key="1">
    <source>
        <dbReference type="SAM" id="MobiDB-lite"/>
    </source>
</evidence>
<feature type="domain" description="Bacterial repeat" evidence="3">
    <location>
        <begin position="33"/>
        <end position="101"/>
    </location>
</feature>
<evidence type="ECO:0000259" key="3">
    <source>
        <dbReference type="Pfam" id="PF18998"/>
    </source>
</evidence>
<dbReference type="Pfam" id="PF18998">
    <property type="entry name" value="Flg_new_2"/>
    <property type="match status" value="1"/>
</dbReference>
<dbReference type="Proteomes" id="UP000001683">
    <property type="component" value="Chromosome"/>
</dbReference>
<feature type="signal peptide" evidence="2">
    <location>
        <begin position="1"/>
        <end position="19"/>
    </location>
</feature>
<dbReference type="eggNOG" id="COG4886">
    <property type="taxonomic scope" value="Bacteria"/>
</dbReference>
<proteinExistence type="predicted"/>
<name>B2A436_NATTJ</name>